<dbReference type="OrthoDB" id="446420at2759"/>
<gene>
    <name evidence="2" type="primary">FRAS1</name>
    <name evidence="2" type="ORF">SNEC2469_LOCUS25679</name>
</gene>
<dbReference type="EMBL" id="CAJNJA010050975">
    <property type="protein sequence ID" value="CAE7843298.1"/>
    <property type="molecule type" value="Genomic_DNA"/>
</dbReference>
<feature type="transmembrane region" description="Helical" evidence="1">
    <location>
        <begin position="56"/>
        <end position="77"/>
    </location>
</feature>
<evidence type="ECO:0000313" key="3">
    <source>
        <dbReference type="Proteomes" id="UP000601435"/>
    </source>
</evidence>
<name>A0A812ZXT5_9DINO</name>
<keyword evidence="3" id="KW-1185">Reference proteome</keyword>
<sequence>MRNTGPWDTSSGSLRIPVRWAFTATGYLNVPLLVWLALVAMAAVACARVARFSFSAFAWGALIILAVVLIMQGYWYFLNPYTPLEKHREQFTKGLEKRLRRCKRGPERAITAKQLVDFVEFFQGFILQRTMYYVNDNIIQPLTKRDAVSFAEMVGPSPVAWFVSHYWGTALRHFADSVRKHAQLIHGEDWKTNAYWICTFSNNQWAVEEELGNGQWQESSFYLALRDARCRGTAMVLDELALPLTRAWCLFEVLQTLLLSQQDKSFGGLQFCTSTGVINAGQSGTDVAMATAKRLANLDMCRADASNPDDLRMIRDLVEQMPGGFDSMNSFVRSSMRTALMAVNSQFVREFQELTDILAQNSREESDDTDLPCTAAVEPAAAMPTLLQRGASGATTKKTG</sequence>
<feature type="transmembrane region" description="Helical" evidence="1">
    <location>
        <begin position="20"/>
        <end position="44"/>
    </location>
</feature>
<evidence type="ECO:0000313" key="2">
    <source>
        <dbReference type="EMBL" id="CAE7843298.1"/>
    </source>
</evidence>
<keyword evidence="1" id="KW-1133">Transmembrane helix</keyword>
<dbReference type="AlphaFoldDB" id="A0A812ZXT5"/>
<proteinExistence type="predicted"/>
<comment type="caution">
    <text evidence="2">The sequence shown here is derived from an EMBL/GenBank/DDBJ whole genome shotgun (WGS) entry which is preliminary data.</text>
</comment>
<keyword evidence="1" id="KW-0472">Membrane</keyword>
<dbReference type="Proteomes" id="UP000601435">
    <property type="component" value="Unassembled WGS sequence"/>
</dbReference>
<reference evidence="2" key="1">
    <citation type="submission" date="2021-02" db="EMBL/GenBank/DDBJ databases">
        <authorList>
            <person name="Dougan E. K."/>
            <person name="Rhodes N."/>
            <person name="Thang M."/>
            <person name="Chan C."/>
        </authorList>
    </citation>
    <scope>NUCLEOTIDE SEQUENCE</scope>
</reference>
<evidence type="ECO:0000256" key="1">
    <source>
        <dbReference type="SAM" id="Phobius"/>
    </source>
</evidence>
<protein>
    <submittedName>
        <fullName evidence="2">FRAS1 protein</fullName>
    </submittedName>
</protein>
<keyword evidence="1" id="KW-0812">Transmembrane</keyword>
<accession>A0A812ZXT5</accession>
<organism evidence="2 3">
    <name type="scientific">Symbiodinium necroappetens</name>
    <dbReference type="NCBI Taxonomy" id="1628268"/>
    <lineage>
        <taxon>Eukaryota</taxon>
        <taxon>Sar</taxon>
        <taxon>Alveolata</taxon>
        <taxon>Dinophyceae</taxon>
        <taxon>Suessiales</taxon>
        <taxon>Symbiodiniaceae</taxon>
        <taxon>Symbiodinium</taxon>
    </lineage>
</organism>